<sequence length="153" mass="17193">MAYATVFQNVFFTVSASSPAHQLLHALDVSAFDSDSDIAGRQPICKQSEDLRVGVELGVQTGGFAAHNLRVWQACETYYLVDIWAPQETYRDVANKDHQAQEEIYEHAKSILAPWQHKTKFLRMYTSEAALSIADESVGFIYVDARHDFCAFG</sequence>
<organism evidence="1 2">
    <name type="scientific">[Myrmecia] bisecta</name>
    <dbReference type="NCBI Taxonomy" id="41462"/>
    <lineage>
        <taxon>Eukaryota</taxon>
        <taxon>Viridiplantae</taxon>
        <taxon>Chlorophyta</taxon>
        <taxon>core chlorophytes</taxon>
        <taxon>Trebouxiophyceae</taxon>
        <taxon>Trebouxiales</taxon>
        <taxon>Trebouxiaceae</taxon>
        <taxon>Myrmecia</taxon>
    </lineage>
</organism>
<dbReference type="EMBL" id="JALJOR010000002">
    <property type="protein sequence ID" value="KAK9823359.1"/>
    <property type="molecule type" value="Genomic_DNA"/>
</dbReference>
<evidence type="ECO:0008006" key="3">
    <source>
        <dbReference type="Google" id="ProtNLM"/>
    </source>
</evidence>
<evidence type="ECO:0000313" key="2">
    <source>
        <dbReference type="Proteomes" id="UP001489004"/>
    </source>
</evidence>
<dbReference type="AlphaFoldDB" id="A0AAW1QPD2"/>
<proteinExistence type="predicted"/>
<keyword evidence="2" id="KW-1185">Reference proteome</keyword>
<dbReference type="Proteomes" id="UP001489004">
    <property type="component" value="Unassembled WGS sequence"/>
</dbReference>
<reference evidence="1 2" key="1">
    <citation type="journal article" date="2024" name="Nat. Commun.">
        <title>Phylogenomics reveals the evolutionary origins of lichenization in chlorophyte algae.</title>
        <authorList>
            <person name="Puginier C."/>
            <person name="Libourel C."/>
            <person name="Otte J."/>
            <person name="Skaloud P."/>
            <person name="Haon M."/>
            <person name="Grisel S."/>
            <person name="Petersen M."/>
            <person name="Berrin J.G."/>
            <person name="Delaux P.M."/>
            <person name="Dal Grande F."/>
            <person name="Keller J."/>
        </authorList>
    </citation>
    <scope>NUCLEOTIDE SEQUENCE [LARGE SCALE GENOMIC DNA]</scope>
    <source>
        <strain evidence="1 2">SAG 2043</strain>
    </source>
</reference>
<accession>A0AAW1QPD2</accession>
<dbReference type="PANTHER" id="PTHR37909:SF1">
    <property type="entry name" value="S-ADENOSYL-L-METHIONINE-DEPENDENT METHYLTRANSFERASES SUPERFAMILY PROTEIN"/>
    <property type="match status" value="1"/>
</dbReference>
<name>A0AAW1QPD2_9CHLO</name>
<protein>
    <recommendedName>
        <fullName evidence="3">ABM domain-containing protein</fullName>
    </recommendedName>
</protein>
<gene>
    <name evidence="1" type="ORF">WJX72_002194</name>
</gene>
<dbReference type="PANTHER" id="PTHR37909">
    <property type="entry name" value="S-ADENOSYL-L-METHIONINE-DEPENDENT METHYLTRANSFERASES SUPERFAMILY PROTEIN"/>
    <property type="match status" value="1"/>
</dbReference>
<comment type="caution">
    <text evidence="1">The sequence shown here is derived from an EMBL/GenBank/DDBJ whole genome shotgun (WGS) entry which is preliminary data.</text>
</comment>
<evidence type="ECO:0000313" key="1">
    <source>
        <dbReference type="EMBL" id="KAK9823359.1"/>
    </source>
</evidence>